<dbReference type="InterPro" id="IPR003316">
    <property type="entry name" value="E2F_WHTH_DNA-bd_dom"/>
</dbReference>
<dbReference type="Gene3D" id="1.10.10.10">
    <property type="entry name" value="Winged helix-like DNA-binding domain superfamily/Winged helix DNA-binding domain"/>
    <property type="match status" value="1"/>
</dbReference>
<dbReference type="PANTHER" id="PTHR12081:SF18">
    <property type="entry name" value="TRANSCRIPTION FACTOR E2F2-RELATED"/>
    <property type="match status" value="1"/>
</dbReference>
<dbReference type="GO" id="GO:0000981">
    <property type="term" value="F:DNA-binding transcription factor activity, RNA polymerase II-specific"/>
    <property type="evidence" value="ECO:0007669"/>
    <property type="project" value="TreeGrafter"/>
</dbReference>
<dbReference type="InterPro" id="IPR036390">
    <property type="entry name" value="WH_DNA-bd_sf"/>
</dbReference>
<dbReference type="InterPro" id="IPR036388">
    <property type="entry name" value="WH-like_DNA-bd_sf"/>
</dbReference>
<feature type="region of interest" description="Disordered" evidence="7">
    <location>
        <begin position="140"/>
        <end position="181"/>
    </location>
</feature>
<sequence length="608" mass="67093">PRSLTTSAPPPLPSFPLFRDANKIGRKWTPLPLPLPLPSKQCTTKTTQTHLISLSLPPSSLSLFSSRPLSLPLQNPTLPATPLFLLTPPRRRKKENGGSRSAASPAPLRYSKLMAGAEGSSLPQPQPPRAQQQFPHHLRPANRLFPVPSPSPSLAAPPPSMRPPQAPVSSSPKPSSFDPRFPFSDFKGRFLRLDAAAPKRFPAPAADATSKDRVSESAADRDKISDPPRAAAATEKEKTPPSFPAASVMDLLLKQRNKMKDQEVRKEGTVDQVHRETVGLHALPTVSSISGKRCRKQKGSKSKRGGLPNPGSNDGSPDTLHPVSGCRYDSSLGLLTKKFINLLQQAEDGTLDLNKAADILDVQKRRIYDITNVLEGVGLIEKKLKNRIRWKGLDMSRPKELDDQIAALKAHVETLYAEDCRLDRMIREMQEKLRLLSEDEDNKKWLYVSQEDINDLPCLVNDTLIAIKAPHGTSLEVPDPDEGIDFPNRRYQILLRSSMGPIDCYLISNPEDRFEATSHDRQPAPTDFSVVNCCDDRDEHTMLPADQSISITSRVDAKEDCQMTCSDSICSQDLTGGIMKIVPSDLDMNADYWLLSDIGVSITDTWGT</sequence>
<dbReference type="InterPro" id="IPR037241">
    <property type="entry name" value="E2F-DP_heterodim"/>
</dbReference>
<dbReference type="PANTHER" id="PTHR12081">
    <property type="entry name" value="TRANSCRIPTION FACTOR E2F"/>
    <property type="match status" value="1"/>
</dbReference>
<proteinExistence type="inferred from homology"/>
<protein>
    <submittedName>
        <fullName evidence="9">Transcription factor E2FB</fullName>
    </submittedName>
</protein>
<dbReference type="GO" id="GO:0046983">
    <property type="term" value="F:protein dimerization activity"/>
    <property type="evidence" value="ECO:0007669"/>
    <property type="project" value="InterPro"/>
</dbReference>
<evidence type="ECO:0000256" key="7">
    <source>
        <dbReference type="SAM" id="MobiDB-lite"/>
    </source>
</evidence>
<dbReference type="EMBL" id="GDJX01011070">
    <property type="protein sequence ID" value="JAT56866.1"/>
    <property type="molecule type" value="Transcribed_RNA"/>
</dbReference>
<evidence type="ECO:0000256" key="1">
    <source>
        <dbReference type="ARBA" id="ARBA00010940"/>
    </source>
</evidence>
<keyword evidence="6" id="KW-0539">Nucleus</keyword>
<name>A0A1D1YQF1_9ARAE</name>
<comment type="similarity">
    <text evidence="1 6">Belongs to the E2F/DP family.</text>
</comment>
<organism evidence="9">
    <name type="scientific">Anthurium amnicola</name>
    <dbReference type="NCBI Taxonomy" id="1678845"/>
    <lineage>
        <taxon>Eukaryota</taxon>
        <taxon>Viridiplantae</taxon>
        <taxon>Streptophyta</taxon>
        <taxon>Embryophyta</taxon>
        <taxon>Tracheophyta</taxon>
        <taxon>Spermatophyta</taxon>
        <taxon>Magnoliopsida</taxon>
        <taxon>Liliopsida</taxon>
        <taxon>Araceae</taxon>
        <taxon>Pothoideae</taxon>
        <taxon>Potheae</taxon>
        <taxon>Anthurium</taxon>
    </lineage>
</organism>
<evidence type="ECO:0000256" key="3">
    <source>
        <dbReference type="ARBA" id="ARBA00023125"/>
    </source>
</evidence>
<feature type="non-terminal residue" evidence="9">
    <location>
        <position position="1"/>
    </location>
</feature>
<dbReference type="GO" id="GO:0090575">
    <property type="term" value="C:RNA polymerase II transcription regulator complex"/>
    <property type="evidence" value="ECO:0007669"/>
    <property type="project" value="TreeGrafter"/>
</dbReference>
<evidence type="ECO:0000256" key="2">
    <source>
        <dbReference type="ARBA" id="ARBA00023015"/>
    </source>
</evidence>
<feature type="compositionally biased region" description="Basic residues" evidence="7">
    <location>
        <begin position="292"/>
        <end position="304"/>
    </location>
</feature>
<feature type="compositionally biased region" description="Pro residues" evidence="7">
    <location>
        <begin position="147"/>
        <end position="166"/>
    </location>
</feature>
<dbReference type="SUPFAM" id="SSF144074">
    <property type="entry name" value="E2F-DP heterodimerization region"/>
    <property type="match status" value="1"/>
</dbReference>
<dbReference type="GO" id="GO:0000978">
    <property type="term" value="F:RNA polymerase II cis-regulatory region sequence-specific DNA binding"/>
    <property type="evidence" value="ECO:0007669"/>
    <property type="project" value="InterPro"/>
</dbReference>
<dbReference type="Pfam" id="PF02319">
    <property type="entry name" value="WHD_E2F_TDP"/>
    <property type="match status" value="1"/>
</dbReference>
<evidence type="ECO:0000256" key="4">
    <source>
        <dbReference type="ARBA" id="ARBA00023163"/>
    </source>
</evidence>
<keyword evidence="2 6" id="KW-0805">Transcription regulation</keyword>
<dbReference type="InterPro" id="IPR015633">
    <property type="entry name" value="E2F"/>
</dbReference>
<feature type="compositionally biased region" description="Low complexity" evidence="7">
    <location>
        <begin position="167"/>
        <end position="181"/>
    </location>
</feature>
<evidence type="ECO:0000256" key="6">
    <source>
        <dbReference type="RuleBase" id="RU003796"/>
    </source>
</evidence>
<dbReference type="FunFam" id="1.10.10.10:FF:000008">
    <property type="entry name" value="E2F transcription factor 1"/>
    <property type="match status" value="1"/>
</dbReference>
<keyword evidence="4 6" id="KW-0804">Transcription</keyword>
<keyword evidence="3 6" id="KW-0238">DNA-binding</keyword>
<dbReference type="AlphaFoldDB" id="A0A1D1YQF1"/>
<dbReference type="Pfam" id="PF16421">
    <property type="entry name" value="E2F_CC-MB"/>
    <property type="match status" value="1"/>
</dbReference>
<feature type="region of interest" description="Disordered" evidence="7">
    <location>
        <begin position="202"/>
        <end position="246"/>
    </location>
</feature>
<feature type="domain" description="E2F/DP family winged-helix DNA-binding" evidence="8">
    <location>
        <begin position="327"/>
        <end position="392"/>
    </location>
</feature>
<keyword evidence="5" id="KW-0131">Cell cycle</keyword>
<evidence type="ECO:0000259" key="8">
    <source>
        <dbReference type="SMART" id="SM01372"/>
    </source>
</evidence>
<dbReference type="SUPFAM" id="SSF46785">
    <property type="entry name" value="Winged helix' DNA-binding domain"/>
    <property type="match status" value="1"/>
</dbReference>
<reference evidence="9" key="1">
    <citation type="submission" date="2015-07" db="EMBL/GenBank/DDBJ databases">
        <title>Transcriptome Assembly of Anthurium amnicola.</title>
        <authorList>
            <person name="Suzuki J."/>
        </authorList>
    </citation>
    <scope>NUCLEOTIDE SEQUENCE</scope>
</reference>
<feature type="compositionally biased region" description="Basic and acidic residues" evidence="7">
    <location>
        <begin position="209"/>
        <end position="226"/>
    </location>
</feature>
<feature type="region of interest" description="Disordered" evidence="7">
    <location>
        <begin position="71"/>
        <end position="108"/>
    </location>
</feature>
<gene>
    <name evidence="9" type="primary">E2FB_4</name>
    <name evidence="9" type="ORF">g.51605</name>
</gene>
<dbReference type="InterPro" id="IPR032198">
    <property type="entry name" value="E2F_CC-MB"/>
</dbReference>
<comment type="subcellular location">
    <subcellularLocation>
        <location evidence="6">Nucleus</location>
    </subcellularLocation>
</comment>
<dbReference type="SMART" id="SM01372">
    <property type="entry name" value="E2F_TDP"/>
    <property type="match status" value="1"/>
</dbReference>
<accession>A0A1D1YQF1</accession>
<feature type="compositionally biased region" description="Low complexity" evidence="7">
    <location>
        <begin position="71"/>
        <end position="88"/>
    </location>
</feature>
<dbReference type="Gene3D" id="6.10.250.540">
    <property type="match status" value="1"/>
</dbReference>
<dbReference type="CDD" id="cd14660">
    <property type="entry name" value="E2F_DD"/>
    <property type="match status" value="1"/>
</dbReference>
<evidence type="ECO:0000256" key="5">
    <source>
        <dbReference type="ARBA" id="ARBA00023306"/>
    </source>
</evidence>
<feature type="region of interest" description="Disordered" evidence="7">
    <location>
        <begin position="282"/>
        <end position="322"/>
    </location>
</feature>
<evidence type="ECO:0000313" key="9">
    <source>
        <dbReference type="EMBL" id="JAT56866.1"/>
    </source>
</evidence>